<comment type="caution">
    <text evidence="1">The sequence shown here is derived from an EMBL/GenBank/DDBJ whole genome shotgun (WGS) entry which is preliminary data.</text>
</comment>
<name>A0ACC1RIC3_9APHY</name>
<reference evidence="1" key="1">
    <citation type="submission" date="2022-07" db="EMBL/GenBank/DDBJ databases">
        <title>Genome Sequence of Phlebia brevispora.</title>
        <authorList>
            <person name="Buettner E."/>
        </authorList>
    </citation>
    <scope>NUCLEOTIDE SEQUENCE</scope>
    <source>
        <strain evidence="1">MPL23</strain>
    </source>
</reference>
<dbReference type="EMBL" id="JANHOG010002850">
    <property type="protein sequence ID" value="KAJ3519370.1"/>
    <property type="molecule type" value="Genomic_DNA"/>
</dbReference>
<protein>
    <submittedName>
        <fullName evidence="1">Uncharacterized protein</fullName>
    </submittedName>
</protein>
<gene>
    <name evidence="1" type="ORF">NM688_g9310</name>
</gene>
<sequence>MDSEHAKMTEIEDLAPRVSPMEGAETEEVQRTANTNDRRGVDEREVAPTSELRENIEHRENANIADDQEHMGEAIDDANRHSSQECDLPECDRRGFWRIAADGS</sequence>
<keyword evidence="2" id="KW-1185">Reference proteome</keyword>
<evidence type="ECO:0000313" key="1">
    <source>
        <dbReference type="EMBL" id="KAJ3519370.1"/>
    </source>
</evidence>
<dbReference type="Proteomes" id="UP001148662">
    <property type="component" value="Unassembled WGS sequence"/>
</dbReference>
<accession>A0ACC1RIC3</accession>
<organism evidence="1 2">
    <name type="scientific">Phlebia brevispora</name>
    <dbReference type="NCBI Taxonomy" id="194682"/>
    <lineage>
        <taxon>Eukaryota</taxon>
        <taxon>Fungi</taxon>
        <taxon>Dikarya</taxon>
        <taxon>Basidiomycota</taxon>
        <taxon>Agaricomycotina</taxon>
        <taxon>Agaricomycetes</taxon>
        <taxon>Polyporales</taxon>
        <taxon>Meruliaceae</taxon>
        <taxon>Phlebia</taxon>
    </lineage>
</organism>
<evidence type="ECO:0000313" key="2">
    <source>
        <dbReference type="Proteomes" id="UP001148662"/>
    </source>
</evidence>
<proteinExistence type="predicted"/>